<keyword evidence="1" id="KW-0560">Oxidoreductase</keyword>
<sequence length="225" mass="25316">MLDLALAGKRTQSFMYVSTAYSHCYNQDIEEKFYQAPTDMDSVYELIKADEASPNGLPEHVMKLKLGKWPNSYCFTKSLAEDLVRQYGETAPFPCAIYRPSIVTCSLSEPLDGWVGNVNGPAYIFMGTGLGAVHVTYYLGYPMDLIPADLANKRPHSLDLRSAREMGLVAVLVRHQASEQGVLFRQRQLAHPHVQHVEAPRQAQPHGQKDLLLRHPESRLVQLLH</sequence>
<proteinExistence type="inferred from homology"/>
<protein>
    <recommendedName>
        <fullName evidence="1">Fatty acyl-CoA reductase</fullName>
        <ecNumber evidence="1">1.2.1.84</ecNumber>
    </recommendedName>
</protein>
<dbReference type="InterPro" id="IPR013120">
    <property type="entry name" value="FAR_NAD-bd"/>
</dbReference>
<keyword evidence="1" id="KW-0521">NADP</keyword>
<comment type="catalytic activity">
    <reaction evidence="1">
        <text>a long-chain fatty acyl-CoA + 2 NADPH + 2 H(+) = a long-chain primary fatty alcohol + 2 NADP(+) + CoA</text>
        <dbReference type="Rhea" id="RHEA:52716"/>
        <dbReference type="ChEBI" id="CHEBI:15378"/>
        <dbReference type="ChEBI" id="CHEBI:57287"/>
        <dbReference type="ChEBI" id="CHEBI:57783"/>
        <dbReference type="ChEBI" id="CHEBI:58349"/>
        <dbReference type="ChEBI" id="CHEBI:77396"/>
        <dbReference type="ChEBI" id="CHEBI:83139"/>
        <dbReference type="EC" id="1.2.1.84"/>
    </reaction>
</comment>
<keyword evidence="1" id="KW-0443">Lipid metabolism</keyword>
<evidence type="ECO:0000313" key="4">
    <source>
        <dbReference type="Proteomes" id="UP000479190"/>
    </source>
</evidence>
<dbReference type="PANTHER" id="PTHR11011:SF116">
    <property type="entry name" value="FATTY ACYL-COA REDUCTASE CG5065-RELATED"/>
    <property type="match status" value="1"/>
</dbReference>
<dbReference type="EMBL" id="CADCXV010000692">
    <property type="protein sequence ID" value="CAB0032881.1"/>
    <property type="molecule type" value="Genomic_DNA"/>
</dbReference>
<dbReference type="EC" id="1.2.1.84" evidence="1"/>
<evidence type="ECO:0000256" key="1">
    <source>
        <dbReference type="RuleBase" id="RU363097"/>
    </source>
</evidence>
<dbReference type="GO" id="GO:0102965">
    <property type="term" value="F:alcohol-forming long-chain fatty acyl-CoA reductase activity"/>
    <property type="evidence" value="ECO:0007669"/>
    <property type="project" value="UniProtKB-EC"/>
</dbReference>
<gene>
    <name evidence="3" type="ORF">TBRA_LOCUS4805</name>
</gene>
<comment type="function">
    <text evidence="1">Catalyzes the reduction of fatty acyl-CoA to fatty alcohols.</text>
</comment>
<dbReference type="GO" id="GO:0005777">
    <property type="term" value="C:peroxisome"/>
    <property type="evidence" value="ECO:0007669"/>
    <property type="project" value="TreeGrafter"/>
</dbReference>
<keyword evidence="4" id="KW-1185">Reference proteome</keyword>
<accession>A0A6H5I4R0</accession>
<dbReference type="OrthoDB" id="429813at2759"/>
<dbReference type="InterPro" id="IPR026055">
    <property type="entry name" value="FAR"/>
</dbReference>
<name>A0A6H5I4R0_9HYME</name>
<dbReference type="InterPro" id="IPR036291">
    <property type="entry name" value="NAD(P)-bd_dom_sf"/>
</dbReference>
<feature type="domain" description="Thioester reductase (TE)" evidence="2">
    <location>
        <begin position="1"/>
        <end position="151"/>
    </location>
</feature>
<comment type="similarity">
    <text evidence="1">Belongs to the fatty acyl-CoA reductase family.</text>
</comment>
<dbReference type="Proteomes" id="UP000479190">
    <property type="component" value="Unassembled WGS sequence"/>
</dbReference>
<evidence type="ECO:0000313" key="3">
    <source>
        <dbReference type="EMBL" id="CAB0032881.1"/>
    </source>
</evidence>
<dbReference type="PANTHER" id="PTHR11011">
    <property type="entry name" value="MALE STERILITY PROTEIN 2-RELATED"/>
    <property type="match status" value="1"/>
</dbReference>
<keyword evidence="1" id="KW-0444">Lipid biosynthesis</keyword>
<dbReference type="GO" id="GO:0035336">
    <property type="term" value="P:long-chain fatty-acyl-CoA metabolic process"/>
    <property type="evidence" value="ECO:0007669"/>
    <property type="project" value="TreeGrafter"/>
</dbReference>
<dbReference type="SUPFAM" id="SSF51735">
    <property type="entry name" value="NAD(P)-binding Rossmann-fold domains"/>
    <property type="match status" value="1"/>
</dbReference>
<dbReference type="GO" id="GO:0080019">
    <property type="term" value="F:alcohol-forming very long-chain fatty acyl-CoA reductase activity"/>
    <property type="evidence" value="ECO:0007669"/>
    <property type="project" value="InterPro"/>
</dbReference>
<organism evidence="3 4">
    <name type="scientific">Trichogramma brassicae</name>
    <dbReference type="NCBI Taxonomy" id="86971"/>
    <lineage>
        <taxon>Eukaryota</taxon>
        <taxon>Metazoa</taxon>
        <taxon>Ecdysozoa</taxon>
        <taxon>Arthropoda</taxon>
        <taxon>Hexapoda</taxon>
        <taxon>Insecta</taxon>
        <taxon>Pterygota</taxon>
        <taxon>Neoptera</taxon>
        <taxon>Endopterygota</taxon>
        <taxon>Hymenoptera</taxon>
        <taxon>Apocrita</taxon>
        <taxon>Proctotrupomorpha</taxon>
        <taxon>Chalcidoidea</taxon>
        <taxon>Trichogrammatidae</taxon>
        <taxon>Trichogramma</taxon>
    </lineage>
</organism>
<reference evidence="3 4" key="1">
    <citation type="submission" date="2020-02" db="EMBL/GenBank/DDBJ databases">
        <authorList>
            <person name="Ferguson B K."/>
        </authorList>
    </citation>
    <scope>NUCLEOTIDE SEQUENCE [LARGE SCALE GENOMIC DNA]</scope>
</reference>
<dbReference type="Gene3D" id="3.40.50.720">
    <property type="entry name" value="NAD(P)-binding Rossmann-like Domain"/>
    <property type="match status" value="1"/>
</dbReference>
<evidence type="ECO:0000259" key="2">
    <source>
        <dbReference type="Pfam" id="PF07993"/>
    </source>
</evidence>
<dbReference type="Pfam" id="PF07993">
    <property type="entry name" value="NAD_binding_4"/>
    <property type="match status" value="1"/>
</dbReference>
<dbReference type="AlphaFoldDB" id="A0A6H5I4R0"/>